<organism evidence="1 2">
    <name type="scientific">Jeotgalibacillus marinus</name>
    <dbReference type="NCBI Taxonomy" id="86667"/>
    <lineage>
        <taxon>Bacteria</taxon>
        <taxon>Bacillati</taxon>
        <taxon>Bacillota</taxon>
        <taxon>Bacilli</taxon>
        <taxon>Bacillales</taxon>
        <taxon>Caryophanaceae</taxon>
        <taxon>Jeotgalibacillus</taxon>
    </lineage>
</organism>
<gene>
    <name evidence="1" type="ORF">AB1471_15615</name>
</gene>
<dbReference type="EMBL" id="JBFMIA010000026">
    <property type="protein sequence ID" value="MEW9503205.1"/>
    <property type="molecule type" value="Genomic_DNA"/>
</dbReference>
<evidence type="ECO:0000313" key="2">
    <source>
        <dbReference type="Proteomes" id="UP001556040"/>
    </source>
</evidence>
<dbReference type="Proteomes" id="UP001556040">
    <property type="component" value="Unassembled WGS sequence"/>
</dbReference>
<reference evidence="1 2" key="1">
    <citation type="journal article" date="1979" name="Int. J. Syst. Evol. Microbiol.">
        <title>Bacillus globisporus subsp. marinus subsp. nov.</title>
        <authorList>
            <person name="Liu H."/>
        </authorList>
    </citation>
    <scope>NUCLEOTIDE SEQUENCE [LARGE SCALE GENOMIC DNA]</scope>
    <source>
        <strain evidence="1 2">DSM 1297</strain>
    </source>
</reference>
<name>A0ABV3Q775_9BACL</name>
<sequence length="118" mass="13885">MSKVMSKVRMTQEQLDHIQSMKRDYHLLDFMREGAWRSPENQFLNDMVSSDISTALIAPEKVEIINPEIPMREAFDAFVGGSDVQFFNYYKEEWEILTQSNSTVLFQTMGRWRKAVKL</sequence>
<proteinExistence type="predicted"/>
<comment type="caution">
    <text evidence="1">The sequence shown here is derived from an EMBL/GenBank/DDBJ whole genome shotgun (WGS) entry which is preliminary data.</text>
</comment>
<keyword evidence="2" id="KW-1185">Reference proteome</keyword>
<accession>A0ABV3Q775</accession>
<evidence type="ECO:0000313" key="1">
    <source>
        <dbReference type="EMBL" id="MEW9503205.1"/>
    </source>
</evidence>
<dbReference type="RefSeq" id="WP_367780694.1">
    <property type="nucleotide sequence ID" value="NZ_JBFMIA010000026.1"/>
</dbReference>
<protein>
    <submittedName>
        <fullName evidence="1">Uncharacterized protein</fullName>
    </submittedName>
</protein>